<dbReference type="InterPro" id="IPR019826">
    <property type="entry name" value="Carboxylesterase_B_AS"/>
</dbReference>
<evidence type="ECO:0000256" key="3">
    <source>
        <dbReference type="RuleBase" id="RU361235"/>
    </source>
</evidence>
<name>A0A0C3GZR1_OIDMZ</name>
<evidence type="ECO:0000313" key="5">
    <source>
        <dbReference type="EMBL" id="KIM96619.1"/>
    </source>
</evidence>
<dbReference type="HOGENOM" id="CLU_006586_10_5_1"/>
<evidence type="ECO:0000256" key="2">
    <source>
        <dbReference type="ARBA" id="ARBA00022801"/>
    </source>
</evidence>
<dbReference type="GO" id="GO:0016787">
    <property type="term" value="F:hydrolase activity"/>
    <property type="evidence" value="ECO:0007669"/>
    <property type="project" value="UniProtKB-KW"/>
</dbReference>
<proteinExistence type="inferred from homology"/>
<accession>A0A0C3GZR1</accession>
<sequence length="571" mass="62270">MVRNRIIVSLAVILGCVTNAVSFPSVLPIVDLGYAVHQASLNKASGSQYYNFSNIRFGNPPVGNLRFTAPTLPTTIDRNLNLGQHGAICPQASPLWLELTSPQVIEAVLTGQSLANITNQPIPDPSTLNRSSFPEPDPRTSEDCLFLDVVVPTSIYSNRLANSFGGRGAPVFVNIFGGGYVIGDKNAQGNPAGLLARSNDGIIYVTFNYRLGLYGFLPGHEVAASGTANAALYDQELALQWVQKYIHLFGGDKDRVTIVGDSSGGGSVMHQITAYGGLKGKVPFQQAIAQSPGYQPIPGCVQQESIFQKTLQSASQITGRNISTLRELRSLSALDLYYTNCLAIAVPTYGLFTYSPVVDGKFAPRLPSELLLTGQFDHSLNLMLGHNADEGLLFTSPYVQNNSDLDNYVSSVFPSASQDTVKYITEVLYPPVFDGSLGYTSQIRRLDLLFSELAFTCNTRYMDLAFANKTYSYLFSVPPALHGDDNQYLYFMGNTSTLDFGVPINSTLAEIFQRYVTSFVTTGNPNRPGLPHWSQYGADSSVQNISFQGISPATDTVANERCTWWQQALYY</sequence>
<dbReference type="SUPFAM" id="SSF53474">
    <property type="entry name" value="alpha/beta-Hydrolases"/>
    <property type="match status" value="1"/>
</dbReference>
<feature type="domain" description="Carboxylesterase type B" evidence="4">
    <location>
        <begin position="44"/>
        <end position="564"/>
    </location>
</feature>
<dbReference type="Pfam" id="PF00135">
    <property type="entry name" value="COesterase"/>
    <property type="match status" value="1"/>
</dbReference>
<protein>
    <recommendedName>
        <fullName evidence="3">Carboxylic ester hydrolase</fullName>
        <ecNumber evidence="3">3.1.1.-</ecNumber>
    </recommendedName>
</protein>
<dbReference type="InterPro" id="IPR029058">
    <property type="entry name" value="AB_hydrolase_fold"/>
</dbReference>
<dbReference type="ESTHER" id="9pezi-a0a0c3gzr1">
    <property type="family name" value="Fungal_carboxylesterase_lipase"/>
</dbReference>
<comment type="similarity">
    <text evidence="1 3">Belongs to the type-B carboxylesterase/lipase family.</text>
</comment>
<dbReference type="EMBL" id="KN832884">
    <property type="protein sequence ID" value="KIM96619.1"/>
    <property type="molecule type" value="Genomic_DNA"/>
</dbReference>
<dbReference type="STRING" id="913774.A0A0C3GZR1"/>
<dbReference type="InParanoid" id="A0A0C3GZR1"/>
<dbReference type="PROSITE" id="PS51257">
    <property type="entry name" value="PROKAR_LIPOPROTEIN"/>
    <property type="match status" value="1"/>
</dbReference>
<evidence type="ECO:0000259" key="4">
    <source>
        <dbReference type="Pfam" id="PF00135"/>
    </source>
</evidence>
<dbReference type="OrthoDB" id="408631at2759"/>
<reference evidence="6" key="2">
    <citation type="submission" date="2015-01" db="EMBL/GenBank/DDBJ databases">
        <title>Evolutionary Origins and Diversification of the Mycorrhizal Mutualists.</title>
        <authorList>
            <consortium name="DOE Joint Genome Institute"/>
            <consortium name="Mycorrhizal Genomics Consortium"/>
            <person name="Kohler A."/>
            <person name="Kuo A."/>
            <person name="Nagy L.G."/>
            <person name="Floudas D."/>
            <person name="Copeland A."/>
            <person name="Barry K.W."/>
            <person name="Cichocki N."/>
            <person name="Veneault-Fourrey C."/>
            <person name="LaButti K."/>
            <person name="Lindquist E.A."/>
            <person name="Lipzen A."/>
            <person name="Lundell T."/>
            <person name="Morin E."/>
            <person name="Murat C."/>
            <person name="Riley R."/>
            <person name="Ohm R."/>
            <person name="Sun H."/>
            <person name="Tunlid A."/>
            <person name="Henrissat B."/>
            <person name="Grigoriev I.V."/>
            <person name="Hibbett D.S."/>
            <person name="Martin F."/>
        </authorList>
    </citation>
    <scope>NUCLEOTIDE SEQUENCE [LARGE SCALE GENOMIC DNA]</scope>
    <source>
        <strain evidence="6">Zn</strain>
    </source>
</reference>
<dbReference type="InterPro" id="IPR019819">
    <property type="entry name" value="Carboxylesterase_B_CS"/>
</dbReference>
<dbReference type="EC" id="3.1.1.-" evidence="3"/>
<reference evidence="5 6" key="1">
    <citation type="submission" date="2014-04" db="EMBL/GenBank/DDBJ databases">
        <authorList>
            <consortium name="DOE Joint Genome Institute"/>
            <person name="Kuo A."/>
            <person name="Martino E."/>
            <person name="Perotto S."/>
            <person name="Kohler A."/>
            <person name="Nagy L.G."/>
            <person name="Floudas D."/>
            <person name="Copeland A."/>
            <person name="Barry K.W."/>
            <person name="Cichocki N."/>
            <person name="Veneault-Fourrey C."/>
            <person name="LaButti K."/>
            <person name="Lindquist E.A."/>
            <person name="Lipzen A."/>
            <person name="Lundell T."/>
            <person name="Morin E."/>
            <person name="Murat C."/>
            <person name="Sun H."/>
            <person name="Tunlid A."/>
            <person name="Henrissat B."/>
            <person name="Grigoriev I.V."/>
            <person name="Hibbett D.S."/>
            <person name="Martin F."/>
            <person name="Nordberg H.P."/>
            <person name="Cantor M.N."/>
            <person name="Hua S.X."/>
        </authorList>
    </citation>
    <scope>NUCLEOTIDE SEQUENCE [LARGE SCALE GENOMIC DNA]</scope>
    <source>
        <strain evidence="5 6">Zn</strain>
    </source>
</reference>
<feature type="chain" id="PRO_5005111091" description="Carboxylic ester hydrolase" evidence="3">
    <location>
        <begin position="23"/>
        <end position="571"/>
    </location>
</feature>
<dbReference type="PROSITE" id="PS00941">
    <property type="entry name" value="CARBOXYLESTERASE_B_2"/>
    <property type="match status" value="1"/>
</dbReference>
<keyword evidence="6" id="KW-1185">Reference proteome</keyword>
<feature type="signal peptide" evidence="3">
    <location>
        <begin position="1"/>
        <end position="22"/>
    </location>
</feature>
<dbReference type="InterPro" id="IPR002018">
    <property type="entry name" value="CarbesteraseB"/>
</dbReference>
<evidence type="ECO:0000313" key="6">
    <source>
        <dbReference type="Proteomes" id="UP000054321"/>
    </source>
</evidence>
<gene>
    <name evidence="5" type="ORF">OIDMADRAFT_170366</name>
</gene>
<dbReference type="InterPro" id="IPR050309">
    <property type="entry name" value="Type-B_Carboxylest/Lipase"/>
</dbReference>
<dbReference type="Gene3D" id="3.40.50.1820">
    <property type="entry name" value="alpha/beta hydrolase"/>
    <property type="match status" value="1"/>
</dbReference>
<keyword evidence="3" id="KW-0732">Signal</keyword>
<dbReference type="PANTHER" id="PTHR11559">
    <property type="entry name" value="CARBOXYLESTERASE"/>
    <property type="match status" value="1"/>
</dbReference>
<dbReference type="PROSITE" id="PS00122">
    <property type="entry name" value="CARBOXYLESTERASE_B_1"/>
    <property type="match status" value="1"/>
</dbReference>
<organism evidence="5 6">
    <name type="scientific">Oidiodendron maius (strain Zn)</name>
    <dbReference type="NCBI Taxonomy" id="913774"/>
    <lineage>
        <taxon>Eukaryota</taxon>
        <taxon>Fungi</taxon>
        <taxon>Dikarya</taxon>
        <taxon>Ascomycota</taxon>
        <taxon>Pezizomycotina</taxon>
        <taxon>Leotiomycetes</taxon>
        <taxon>Leotiomycetes incertae sedis</taxon>
        <taxon>Myxotrichaceae</taxon>
        <taxon>Oidiodendron</taxon>
    </lineage>
</organism>
<evidence type="ECO:0000256" key="1">
    <source>
        <dbReference type="ARBA" id="ARBA00005964"/>
    </source>
</evidence>
<keyword evidence="2 3" id="KW-0378">Hydrolase</keyword>
<dbReference type="Proteomes" id="UP000054321">
    <property type="component" value="Unassembled WGS sequence"/>
</dbReference>
<dbReference type="AlphaFoldDB" id="A0A0C3GZR1"/>